<name>A0A1I1INH6_9SPHI</name>
<keyword evidence="2" id="KW-1185">Reference proteome</keyword>
<evidence type="ECO:0000313" key="1">
    <source>
        <dbReference type="EMBL" id="SFC34790.1"/>
    </source>
</evidence>
<proteinExistence type="predicted"/>
<protein>
    <submittedName>
        <fullName evidence="1">Uncharacterized protein</fullName>
    </submittedName>
</protein>
<dbReference type="EMBL" id="FOLL01000009">
    <property type="protein sequence ID" value="SFC34790.1"/>
    <property type="molecule type" value="Genomic_DNA"/>
</dbReference>
<organism evidence="1 2">
    <name type="scientific">Parapedobacter composti</name>
    <dbReference type="NCBI Taxonomy" id="623281"/>
    <lineage>
        <taxon>Bacteria</taxon>
        <taxon>Pseudomonadati</taxon>
        <taxon>Bacteroidota</taxon>
        <taxon>Sphingobacteriia</taxon>
        <taxon>Sphingobacteriales</taxon>
        <taxon>Sphingobacteriaceae</taxon>
        <taxon>Parapedobacter</taxon>
    </lineage>
</organism>
<evidence type="ECO:0000313" key="2">
    <source>
        <dbReference type="Proteomes" id="UP000199577"/>
    </source>
</evidence>
<dbReference type="AlphaFoldDB" id="A0A1I1INH6"/>
<reference evidence="1 2" key="1">
    <citation type="submission" date="2016-10" db="EMBL/GenBank/DDBJ databases">
        <authorList>
            <person name="de Groot N.N."/>
        </authorList>
    </citation>
    <scope>NUCLEOTIDE SEQUENCE [LARGE SCALE GENOMIC DNA]</scope>
    <source>
        <strain evidence="1 2">DSM 22900</strain>
    </source>
</reference>
<accession>A0A1I1INH6</accession>
<sequence>MENHYKRLTFLIFSLLTFGLRDVCAQLSLQVDESRNFVYFYSDSVLYANRVRMRTDMLNQLVLKADSRRIPLRQVKFLNTDEGFFATTRRLPGLAKEQLSERVVEGRINIFQERPDQLLGPSETV</sequence>
<dbReference type="Proteomes" id="UP000199577">
    <property type="component" value="Unassembled WGS sequence"/>
</dbReference>
<gene>
    <name evidence="1" type="ORF">SAMN05421747_10930</name>
</gene>